<accession>A0A1X6N947</accession>
<feature type="region of interest" description="Disordered" evidence="2">
    <location>
        <begin position="1"/>
        <end position="37"/>
    </location>
</feature>
<feature type="compositionally biased region" description="Low complexity" evidence="2">
    <location>
        <begin position="24"/>
        <end position="35"/>
    </location>
</feature>
<evidence type="ECO:0000313" key="4">
    <source>
        <dbReference type="Proteomes" id="UP000194127"/>
    </source>
</evidence>
<feature type="coiled-coil region" evidence="1">
    <location>
        <begin position="99"/>
        <end position="133"/>
    </location>
</feature>
<organism evidence="3 4">
    <name type="scientific">Postia placenta MAD-698-R-SB12</name>
    <dbReference type="NCBI Taxonomy" id="670580"/>
    <lineage>
        <taxon>Eukaryota</taxon>
        <taxon>Fungi</taxon>
        <taxon>Dikarya</taxon>
        <taxon>Basidiomycota</taxon>
        <taxon>Agaricomycotina</taxon>
        <taxon>Agaricomycetes</taxon>
        <taxon>Polyporales</taxon>
        <taxon>Adustoporiaceae</taxon>
        <taxon>Rhodonia</taxon>
    </lineage>
</organism>
<reference evidence="3 4" key="1">
    <citation type="submission" date="2017-04" db="EMBL/GenBank/DDBJ databases">
        <title>Genome Sequence of the Model Brown-Rot Fungus Postia placenta SB12.</title>
        <authorList>
            <consortium name="DOE Joint Genome Institute"/>
            <person name="Gaskell J."/>
            <person name="Kersten P."/>
            <person name="Larrondo L.F."/>
            <person name="Canessa P."/>
            <person name="Martinez D."/>
            <person name="Hibbett D."/>
            <person name="Schmoll M."/>
            <person name="Kubicek C.P."/>
            <person name="Martinez A.T."/>
            <person name="Yadav J."/>
            <person name="Master E."/>
            <person name="Magnuson J.K."/>
            <person name="James T."/>
            <person name="Yaver D."/>
            <person name="Berka R."/>
            <person name="Labutti K."/>
            <person name="Lipzen A."/>
            <person name="Aerts A."/>
            <person name="Barry K."/>
            <person name="Henrissat B."/>
            <person name="Blanchette R."/>
            <person name="Grigoriev I."/>
            <person name="Cullen D."/>
        </authorList>
    </citation>
    <scope>NUCLEOTIDE SEQUENCE [LARGE SCALE GENOMIC DNA]</scope>
    <source>
        <strain evidence="3 4">MAD-698-R-SB12</strain>
    </source>
</reference>
<proteinExistence type="predicted"/>
<keyword evidence="4" id="KW-1185">Reference proteome</keyword>
<gene>
    <name evidence="3" type="ORF">POSPLADRAFT_1135241</name>
</gene>
<evidence type="ECO:0000256" key="1">
    <source>
        <dbReference type="SAM" id="Coils"/>
    </source>
</evidence>
<evidence type="ECO:0000256" key="2">
    <source>
        <dbReference type="SAM" id="MobiDB-lite"/>
    </source>
</evidence>
<dbReference type="EMBL" id="KZ110593">
    <property type="protein sequence ID" value="OSX65159.1"/>
    <property type="molecule type" value="Genomic_DNA"/>
</dbReference>
<dbReference type="AlphaFoldDB" id="A0A1X6N947"/>
<protein>
    <submittedName>
        <fullName evidence="3">Uncharacterized protein</fullName>
    </submittedName>
</protein>
<keyword evidence="1" id="KW-0175">Coiled coil</keyword>
<sequence length="231" mass="26012">MSRLASFKGPSTPTSSPVRAGHQSVPASPSRSSESTYHRKVRTLLQDMASTADTWDDIVLIDGLKAARGLVDTRTDLDNELATLSSKTLPTYHVVGPKLSVMENRILDLDNVLLKLKKQFQKMNNIVDSLEALLAEAHKTKGWKWAQEPLWATWSLEKFACSLPDILIPYHRSLDMHSDIVNTLRSHSVTFEASREAIAMWAAQPYLEDGSWEAHWEDLCTVEIDRWDGPK</sequence>
<dbReference type="GeneID" id="36329513"/>
<evidence type="ECO:0000313" key="3">
    <source>
        <dbReference type="EMBL" id="OSX65159.1"/>
    </source>
</evidence>
<name>A0A1X6N947_9APHY</name>
<dbReference type="RefSeq" id="XP_024341953.1">
    <property type="nucleotide sequence ID" value="XM_024484564.1"/>
</dbReference>
<dbReference type="OrthoDB" id="17066at2759"/>
<dbReference type="Proteomes" id="UP000194127">
    <property type="component" value="Unassembled WGS sequence"/>
</dbReference>